<dbReference type="EMBL" id="QGKV02002055">
    <property type="protein sequence ID" value="KAF3494996.1"/>
    <property type="molecule type" value="Genomic_DNA"/>
</dbReference>
<evidence type="ECO:0000313" key="1">
    <source>
        <dbReference type="EMBL" id="KAF2588095.1"/>
    </source>
</evidence>
<comment type="caution">
    <text evidence="1">The sequence shown here is derived from an EMBL/GenBank/DDBJ whole genome shotgun (WGS) entry which is preliminary data.</text>
</comment>
<proteinExistence type="predicted"/>
<reference evidence="2" key="2">
    <citation type="submission" date="2019-12" db="EMBL/GenBank/DDBJ databases">
        <authorList>
            <person name="Studholme D.J."/>
            <person name="Sarris P."/>
        </authorList>
    </citation>
    <scope>NUCLEOTIDE SEQUENCE</scope>
    <source>
        <strain evidence="2">PFS-1207/04</strain>
        <tissue evidence="2">Leaf</tissue>
    </source>
</reference>
<reference evidence="1" key="1">
    <citation type="submission" date="2019-12" db="EMBL/GenBank/DDBJ databases">
        <title>Genome sequencing and annotation of Brassica cretica.</title>
        <authorList>
            <person name="Studholme D.J."/>
            <person name="Sarris P.F."/>
        </authorList>
    </citation>
    <scope>NUCLEOTIDE SEQUENCE</scope>
    <source>
        <strain evidence="1">PFS-102/07</strain>
        <tissue evidence="1">Leaf</tissue>
    </source>
</reference>
<dbReference type="AlphaFoldDB" id="A0A3N6U101"/>
<protein>
    <submittedName>
        <fullName evidence="1">Uncharacterized protein</fullName>
    </submittedName>
</protein>
<keyword evidence="3" id="KW-1185">Reference proteome</keyword>
<organism evidence="1">
    <name type="scientific">Brassica cretica</name>
    <name type="common">Mustard</name>
    <dbReference type="NCBI Taxonomy" id="69181"/>
    <lineage>
        <taxon>Eukaryota</taxon>
        <taxon>Viridiplantae</taxon>
        <taxon>Streptophyta</taxon>
        <taxon>Embryophyta</taxon>
        <taxon>Tracheophyta</taxon>
        <taxon>Spermatophyta</taxon>
        <taxon>Magnoliopsida</taxon>
        <taxon>eudicotyledons</taxon>
        <taxon>Gunneridae</taxon>
        <taxon>Pentapetalae</taxon>
        <taxon>rosids</taxon>
        <taxon>malvids</taxon>
        <taxon>Brassicales</taxon>
        <taxon>Brassicaceae</taxon>
        <taxon>Brassiceae</taxon>
        <taxon>Brassica</taxon>
    </lineage>
</organism>
<gene>
    <name evidence="2" type="ORF">DY000_02052921</name>
    <name evidence="1" type="ORF">F2Q70_00038645</name>
</gene>
<sequence length="163" mass="19093">MCTLTSIDAEPTLGAAEEKLDKRCDDIYFSWDITISSLTSQTEAMQSEIVEIQRYIARRPKAWTSIDRRINISTDSHRRISIDEATPTNRGRLVPKVKSDMSDTNNHGEEISAYAYATLVRHHFKLECLGDRLQRIKKYKCNNERQMVQRRRSNARLHWYMVQ</sequence>
<evidence type="ECO:0000313" key="2">
    <source>
        <dbReference type="EMBL" id="KAF3494996.1"/>
    </source>
</evidence>
<evidence type="ECO:0000313" key="3">
    <source>
        <dbReference type="Proteomes" id="UP000266723"/>
    </source>
</evidence>
<name>A0A3N6U101_BRACR</name>
<reference evidence="2 3" key="3">
    <citation type="journal article" date="2020" name="BMC Genomics">
        <title>Intraspecific diversification of the crop wild relative Brassica cretica Lam. using demographic model selection.</title>
        <authorList>
            <person name="Kioukis A."/>
            <person name="Michalopoulou V.A."/>
            <person name="Briers L."/>
            <person name="Pirintsos S."/>
            <person name="Studholme D.J."/>
            <person name="Pavlidis P."/>
            <person name="Sarris P.F."/>
        </authorList>
    </citation>
    <scope>NUCLEOTIDE SEQUENCE [LARGE SCALE GENOMIC DNA]</scope>
    <source>
        <strain evidence="3">cv. PFS-1207/04</strain>
        <strain evidence="2">PFS-1207/04</strain>
    </source>
</reference>
<dbReference type="Proteomes" id="UP000266723">
    <property type="component" value="Unassembled WGS sequence"/>
</dbReference>
<accession>A0A3N6U101</accession>
<dbReference type="EMBL" id="QGKY02000190">
    <property type="protein sequence ID" value="KAF2588095.1"/>
    <property type="molecule type" value="Genomic_DNA"/>
</dbReference>